<evidence type="ECO:0000313" key="1">
    <source>
        <dbReference type="EMBL" id="SVD63342.1"/>
    </source>
</evidence>
<proteinExistence type="predicted"/>
<organism evidence="1">
    <name type="scientific">marine metagenome</name>
    <dbReference type="NCBI Taxonomy" id="408172"/>
    <lineage>
        <taxon>unclassified sequences</taxon>
        <taxon>metagenomes</taxon>
        <taxon>ecological metagenomes</taxon>
    </lineage>
</organism>
<name>A0A382WX08_9ZZZZ</name>
<sequence>MAVFSAPAPALSSSIPSFFASTATRLVVPLSSITTSM</sequence>
<accession>A0A382WX08</accession>
<protein>
    <submittedName>
        <fullName evidence="1">Uncharacterized protein</fullName>
    </submittedName>
</protein>
<gene>
    <name evidence="1" type="ORF">METZ01_LOCUS416196</name>
</gene>
<dbReference type="AlphaFoldDB" id="A0A382WX08"/>
<dbReference type="EMBL" id="UINC01163178">
    <property type="protein sequence ID" value="SVD63342.1"/>
    <property type="molecule type" value="Genomic_DNA"/>
</dbReference>
<reference evidence="1" key="1">
    <citation type="submission" date="2018-05" db="EMBL/GenBank/DDBJ databases">
        <authorList>
            <person name="Lanie J.A."/>
            <person name="Ng W.-L."/>
            <person name="Kazmierczak K.M."/>
            <person name="Andrzejewski T.M."/>
            <person name="Davidsen T.M."/>
            <person name="Wayne K.J."/>
            <person name="Tettelin H."/>
            <person name="Glass J.I."/>
            <person name="Rusch D."/>
            <person name="Podicherti R."/>
            <person name="Tsui H.-C.T."/>
            <person name="Winkler M.E."/>
        </authorList>
    </citation>
    <scope>NUCLEOTIDE SEQUENCE</scope>
</reference>